<evidence type="ECO:0000313" key="3">
    <source>
        <dbReference type="EMBL" id="ODM23396.1"/>
    </source>
</evidence>
<dbReference type="OrthoDB" id="1925334at2759"/>
<dbReference type="GO" id="GO:0016491">
    <property type="term" value="F:oxidoreductase activity"/>
    <property type="evidence" value="ECO:0007669"/>
    <property type="project" value="InterPro"/>
</dbReference>
<feature type="domain" description="FMN-dependent dehydrogenase" evidence="2">
    <location>
        <begin position="124"/>
        <end position="177"/>
    </location>
</feature>
<dbReference type="InterPro" id="IPR000262">
    <property type="entry name" value="FMN-dep_DH"/>
</dbReference>
<organism evidence="3 4">
    <name type="scientific">Aspergillus cristatus</name>
    <name type="common">Chinese Fuzhuan brick tea-fermentation fungus</name>
    <name type="synonym">Eurotium cristatum</name>
    <dbReference type="NCBI Taxonomy" id="573508"/>
    <lineage>
        <taxon>Eukaryota</taxon>
        <taxon>Fungi</taxon>
        <taxon>Dikarya</taxon>
        <taxon>Ascomycota</taxon>
        <taxon>Pezizomycotina</taxon>
        <taxon>Eurotiomycetes</taxon>
        <taxon>Eurotiomycetidae</taxon>
        <taxon>Eurotiales</taxon>
        <taxon>Aspergillaceae</taxon>
        <taxon>Aspergillus</taxon>
        <taxon>Aspergillus subgen. Aspergillus</taxon>
    </lineage>
</organism>
<keyword evidence="4" id="KW-1185">Reference proteome</keyword>
<dbReference type="Pfam" id="PF01070">
    <property type="entry name" value="FMN_dh"/>
    <property type="match status" value="1"/>
</dbReference>
<reference evidence="3 4" key="1">
    <citation type="journal article" date="2016" name="BMC Genomics">
        <title>Comparative genomic and transcriptomic analyses of the Fuzhuan brick tea-fermentation fungus Aspergillus cristatus.</title>
        <authorList>
            <person name="Ge Y."/>
            <person name="Wang Y."/>
            <person name="Liu Y."/>
            <person name="Tan Y."/>
            <person name="Ren X."/>
            <person name="Zhang X."/>
            <person name="Hyde K.D."/>
            <person name="Liu Y."/>
            <person name="Liu Z."/>
        </authorList>
    </citation>
    <scope>NUCLEOTIDE SEQUENCE [LARGE SCALE GENOMIC DNA]</scope>
    <source>
        <strain evidence="3 4">GZAAS20.1005</strain>
    </source>
</reference>
<dbReference type="PANTHER" id="PTHR38797">
    <property type="entry name" value="NUCLEAR PORE COMPLEX PROTEIN NUP85-RELATED"/>
    <property type="match status" value="1"/>
</dbReference>
<comment type="cofactor">
    <cofactor evidence="1">
        <name>FMN</name>
        <dbReference type="ChEBI" id="CHEBI:58210"/>
    </cofactor>
</comment>
<dbReference type="EMBL" id="JXNT01000001">
    <property type="protein sequence ID" value="ODM23396.1"/>
    <property type="molecule type" value="Genomic_DNA"/>
</dbReference>
<gene>
    <name evidence="3" type="ORF">SI65_00985</name>
</gene>
<dbReference type="STRING" id="573508.A0A1E3BSQ1"/>
<dbReference type="InterPro" id="IPR013785">
    <property type="entry name" value="Aldolase_TIM"/>
</dbReference>
<evidence type="ECO:0000259" key="2">
    <source>
        <dbReference type="Pfam" id="PF01070"/>
    </source>
</evidence>
<name>A0A1E3BSQ1_ASPCR</name>
<dbReference type="PANTHER" id="PTHR38797:SF6">
    <property type="match status" value="1"/>
</dbReference>
<dbReference type="SUPFAM" id="SSF51395">
    <property type="entry name" value="FMN-linked oxidoreductases"/>
    <property type="match status" value="1"/>
</dbReference>
<comment type="caution">
    <text evidence="3">The sequence shown here is derived from an EMBL/GenBank/DDBJ whole genome shotgun (WGS) entry which is preliminary data.</text>
</comment>
<protein>
    <recommendedName>
        <fullName evidence="2">FMN-dependent dehydrogenase domain-containing protein</fullName>
    </recommendedName>
</protein>
<accession>A0A1E3BSQ1</accession>
<dbReference type="InterPro" id="IPR022085">
    <property type="entry name" value="OpdG"/>
</dbReference>
<dbReference type="VEuPathDB" id="FungiDB:SI65_00985"/>
<dbReference type="AlphaFoldDB" id="A0A1E3BSQ1"/>
<evidence type="ECO:0000313" key="4">
    <source>
        <dbReference type="Proteomes" id="UP000094569"/>
    </source>
</evidence>
<dbReference type="Pfam" id="PF12311">
    <property type="entry name" value="DUF3632"/>
    <property type="match status" value="1"/>
</dbReference>
<evidence type="ECO:0000256" key="1">
    <source>
        <dbReference type="ARBA" id="ARBA00001917"/>
    </source>
</evidence>
<sequence>MIANLDFIQDPYTLDLEDEQRQRWVNENAFIAQITQAADISYEPPLDQGFNIHPLDRSHRAVWTFLFALENDDIPMQTLAKTATMEVACMWFIYAADRLKMANRAPTLDKNVFCIKDLKKHGNRNLPKKYQDFYDKGSMDLTLQGNTRAFDRYQIGPRILVNVENIDTSTVIFGTKMCVLKDRSITLELLKRAEWVFLFLVWIEQGD</sequence>
<dbReference type="Gene3D" id="3.20.20.70">
    <property type="entry name" value="Aldolase class I"/>
    <property type="match status" value="1"/>
</dbReference>
<proteinExistence type="predicted"/>
<dbReference type="InterPro" id="IPR053204">
    <property type="entry name" value="Oxopyrrolidines_Biosynth-assoc"/>
</dbReference>
<dbReference type="Proteomes" id="UP000094569">
    <property type="component" value="Unassembled WGS sequence"/>
</dbReference>